<sequence length="134" mass="15059">MIALRSNSPQTPSFFAILIALSSPPSLLSLLFQSRSLSLPFSSCIPSYLNSHTRKSLHFSYPDEFAFFPKLSFVLILEGWTNTIASNIVYQRRGLPHGMGQLRRFSNNAALLERSVLRVIEGVLVRNLMWIASS</sequence>
<dbReference type="Proteomes" id="UP001234297">
    <property type="component" value="Chromosome 11"/>
</dbReference>
<gene>
    <name evidence="1" type="ORF">MRB53_032898</name>
</gene>
<evidence type="ECO:0000313" key="1">
    <source>
        <dbReference type="EMBL" id="KAJ8624368.1"/>
    </source>
</evidence>
<dbReference type="EMBL" id="CM056819">
    <property type="protein sequence ID" value="KAJ8624368.1"/>
    <property type="molecule type" value="Genomic_DNA"/>
</dbReference>
<reference evidence="1 2" key="1">
    <citation type="journal article" date="2022" name="Hortic Res">
        <title>A haplotype resolved chromosomal level avocado genome allows analysis of novel avocado genes.</title>
        <authorList>
            <person name="Nath O."/>
            <person name="Fletcher S.J."/>
            <person name="Hayward A."/>
            <person name="Shaw L.M."/>
            <person name="Masouleh A.K."/>
            <person name="Furtado A."/>
            <person name="Henry R.J."/>
            <person name="Mitter N."/>
        </authorList>
    </citation>
    <scope>NUCLEOTIDE SEQUENCE [LARGE SCALE GENOMIC DNA]</scope>
    <source>
        <strain evidence="2">cv. Hass</strain>
    </source>
</reference>
<evidence type="ECO:0000313" key="2">
    <source>
        <dbReference type="Proteomes" id="UP001234297"/>
    </source>
</evidence>
<name>A0ACC2KTS1_PERAE</name>
<keyword evidence="2" id="KW-1185">Reference proteome</keyword>
<comment type="caution">
    <text evidence="1">The sequence shown here is derived from an EMBL/GenBank/DDBJ whole genome shotgun (WGS) entry which is preliminary data.</text>
</comment>
<protein>
    <submittedName>
        <fullName evidence="1">Uncharacterized protein</fullName>
    </submittedName>
</protein>
<organism evidence="1 2">
    <name type="scientific">Persea americana</name>
    <name type="common">Avocado</name>
    <dbReference type="NCBI Taxonomy" id="3435"/>
    <lineage>
        <taxon>Eukaryota</taxon>
        <taxon>Viridiplantae</taxon>
        <taxon>Streptophyta</taxon>
        <taxon>Embryophyta</taxon>
        <taxon>Tracheophyta</taxon>
        <taxon>Spermatophyta</taxon>
        <taxon>Magnoliopsida</taxon>
        <taxon>Magnoliidae</taxon>
        <taxon>Laurales</taxon>
        <taxon>Lauraceae</taxon>
        <taxon>Persea</taxon>
    </lineage>
</organism>
<proteinExistence type="predicted"/>
<accession>A0ACC2KTS1</accession>